<dbReference type="AlphaFoldDB" id="A0A7U2FEU3"/>
<keyword evidence="2" id="KW-1185">Reference proteome</keyword>
<proteinExistence type="predicted"/>
<protein>
    <submittedName>
        <fullName evidence="1">Uncharacterized protein</fullName>
    </submittedName>
</protein>
<accession>A0A7U2FEU3</accession>
<reference evidence="2" key="1">
    <citation type="journal article" date="2021" name="BMC Genomics">
        <title>Chromosome-level genome assembly and manually-curated proteome of model necrotroph Parastagonospora nodorum Sn15 reveals a genome-wide trove of candidate effector homologs, and redundancy of virulence-related functions within an accessory chromosome.</title>
        <authorList>
            <person name="Bertazzoni S."/>
            <person name="Jones D.A.B."/>
            <person name="Phan H.T."/>
            <person name="Tan K.-C."/>
            <person name="Hane J.K."/>
        </authorList>
    </citation>
    <scope>NUCLEOTIDE SEQUENCE [LARGE SCALE GENOMIC DNA]</scope>
    <source>
        <strain evidence="2">SN15 / ATCC MYA-4574 / FGSC 10173)</strain>
    </source>
</reference>
<organism evidence="1 2">
    <name type="scientific">Phaeosphaeria nodorum (strain SN15 / ATCC MYA-4574 / FGSC 10173)</name>
    <name type="common">Glume blotch fungus</name>
    <name type="synonym">Parastagonospora nodorum</name>
    <dbReference type="NCBI Taxonomy" id="321614"/>
    <lineage>
        <taxon>Eukaryota</taxon>
        <taxon>Fungi</taxon>
        <taxon>Dikarya</taxon>
        <taxon>Ascomycota</taxon>
        <taxon>Pezizomycotina</taxon>
        <taxon>Dothideomycetes</taxon>
        <taxon>Pleosporomycetidae</taxon>
        <taxon>Pleosporales</taxon>
        <taxon>Pleosporineae</taxon>
        <taxon>Phaeosphaeriaceae</taxon>
        <taxon>Parastagonospora</taxon>
    </lineage>
</organism>
<evidence type="ECO:0000313" key="2">
    <source>
        <dbReference type="Proteomes" id="UP000663193"/>
    </source>
</evidence>
<gene>
    <name evidence="1" type="ORF">JI435_138170</name>
</gene>
<dbReference type="KEGG" id="pno:SNOG_13817"/>
<evidence type="ECO:0000313" key="1">
    <source>
        <dbReference type="EMBL" id="QRD03961.1"/>
    </source>
</evidence>
<name>A0A7U2FEU3_PHANO</name>
<sequence length="143" mass="16479">MYLAFYIIRVSHATLVKPTIRRSEVVFSTQQPAISSPDRNYAWATKSTTLPQDPSTHVTFDVAIEKRNGNYIDGCEIHWDVHKANTRVTELAVKELKDVMDMGLEYEFECRWRKDETSAAAHLRLPVTKRFVSFQILTMDVDA</sequence>
<dbReference type="EMBL" id="CP069038">
    <property type="protein sequence ID" value="QRD03961.1"/>
    <property type="molecule type" value="Genomic_DNA"/>
</dbReference>
<dbReference type="VEuPathDB" id="FungiDB:JI435_138170"/>
<dbReference type="RefSeq" id="XP_001804020.1">
    <property type="nucleotide sequence ID" value="XM_001803968.1"/>
</dbReference>
<dbReference type="Proteomes" id="UP000663193">
    <property type="component" value="Chromosome 16"/>
</dbReference>